<feature type="transmembrane region" description="Helical" evidence="14">
    <location>
        <begin position="337"/>
        <end position="361"/>
    </location>
</feature>
<dbReference type="GO" id="GO:0009922">
    <property type="term" value="F:fatty acid elongase activity"/>
    <property type="evidence" value="ECO:0007669"/>
    <property type="project" value="UniProtKB-EC"/>
</dbReference>
<evidence type="ECO:0000256" key="5">
    <source>
        <dbReference type="ARBA" id="ARBA00022723"/>
    </source>
</evidence>
<dbReference type="SUPFAM" id="SSF49562">
    <property type="entry name" value="C2 domain (Calcium/lipid-binding domain, CaLB)"/>
    <property type="match status" value="1"/>
</dbReference>
<dbReference type="GO" id="GO:0042761">
    <property type="term" value="P:very long-chain fatty acid biosynthetic process"/>
    <property type="evidence" value="ECO:0007669"/>
    <property type="project" value="TreeGrafter"/>
</dbReference>
<dbReference type="EMBL" id="WVUK01000056">
    <property type="protein sequence ID" value="KAF7492154.1"/>
    <property type="molecule type" value="Genomic_DNA"/>
</dbReference>
<dbReference type="GO" id="GO:0005789">
    <property type="term" value="C:endoplasmic reticulum membrane"/>
    <property type="evidence" value="ECO:0007669"/>
    <property type="project" value="TreeGrafter"/>
</dbReference>
<dbReference type="Pfam" id="PF01151">
    <property type="entry name" value="ELO"/>
    <property type="match status" value="1"/>
</dbReference>
<protein>
    <recommendedName>
        <fullName evidence="14">Elongation of very long chain fatty acids protein</fullName>
        <ecNumber evidence="14">2.3.1.199</ecNumber>
    </recommendedName>
    <alternativeName>
        <fullName evidence="14">Very-long-chain 3-oxoacyl-CoA synthase</fullName>
    </alternativeName>
</protein>
<keyword evidence="7 14" id="KW-0276">Fatty acid metabolism</keyword>
<evidence type="ECO:0000256" key="13">
    <source>
        <dbReference type="PROSITE-ProRule" id="PRU00175"/>
    </source>
</evidence>
<keyword evidence="9 14" id="KW-1133">Transmembrane helix</keyword>
<feature type="transmembrane region" description="Helical" evidence="14">
    <location>
        <begin position="428"/>
        <end position="450"/>
    </location>
</feature>
<name>A0A834R9C5_SARSC</name>
<dbReference type="CDD" id="cd00030">
    <property type="entry name" value="C2"/>
    <property type="match status" value="1"/>
</dbReference>
<keyword evidence="2 14" id="KW-0444">Lipid biosynthesis</keyword>
<feature type="domain" description="RING-type" evidence="15">
    <location>
        <begin position="11"/>
        <end position="61"/>
    </location>
</feature>
<evidence type="ECO:0000256" key="10">
    <source>
        <dbReference type="ARBA" id="ARBA00023098"/>
    </source>
</evidence>
<dbReference type="PANTHER" id="PTHR11157">
    <property type="entry name" value="FATTY ACID ACYL TRANSFERASE-RELATED"/>
    <property type="match status" value="1"/>
</dbReference>
<feature type="transmembrane region" description="Helical" evidence="14">
    <location>
        <begin position="457"/>
        <end position="477"/>
    </location>
</feature>
<evidence type="ECO:0000256" key="8">
    <source>
        <dbReference type="ARBA" id="ARBA00022833"/>
    </source>
</evidence>
<dbReference type="InterPro" id="IPR000008">
    <property type="entry name" value="C2_dom"/>
</dbReference>
<evidence type="ECO:0000313" key="19">
    <source>
        <dbReference type="Proteomes" id="UP000070412"/>
    </source>
</evidence>
<dbReference type="PANTHER" id="PTHR11157:SF17">
    <property type="entry name" value="ELONGATION OF VERY LONG CHAIN FATTY ACIDS PROTEIN 6"/>
    <property type="match status" value="1"/>
</dbReference>
<dbReference type="Pfam" id="PF00168">
    <property type="entry name" value="C2"/>
    <property type="match status" value="1"/>
</dbReference>
<dbReference type="EnsemblMetazoa" id="SSS_7109s_mrna">
    <property type="protein sequence ID" value="KAF7492154.1"/>
    <property type="gene ID" value="SSS_7109"/>
</dbReference>
<feature type="transmembrane region" description="Helical" evidence="14">
    <location>
        <begin position="512"/>
        <end position="538"/>
    </location>
</feature>
<dbReference type="GO" id="GO:0019367">
    <property type="term" value="P:fatty acid elongation, saturated fatty acid"/>
    <property type="evidence" value="ECO:0007669"/>
    <property type="project" value="TreeGrafter"/>
</dbReference>
<dbReference type="PROSITE" id="PS01188">
    <property type="entry name" value="ELO"/>
    <property type="match status" value="1"/>
</dbReference>
<evidence type="ECO:0000259" key="15">
    <source>
        <dbReference type="PROSITE" id="PS50089"/>
    </source>
</evidence>
<evidence type="ECO:0000256" key="4">
    <source>
        <dbReference type="ARBA" id="ARBA00022692"/>
    </source>
</evidence>
<feature type="domain" description="RING-CH-type" evidence="16">
    <location>
        <begin position="3"/>
        <end position="68"/>
    </location>
</feature>
<dbReference type="PROSITE" id="PS51292">
    <property type="entry name" value="ZF_RING_CH"/>
    <property type="match status" value="1"/>
</dbReference>
<organism evidence="17">
    <name type="scientific">Sarcoptes scabiei</name>
    <name type="common">Itch mite</name>
    <name type="synonym">Acarus scabiei</name>
    <dbReference type="NCBI Taxonomy" id="52283"/>
    <lineage>
        <taxon>Eukaryota</taxon>
        <taxon>Metazoa</taxon>
        <taxon>Ecdysozoa</taxon>
        <taxon>Arthropoda</taxon>
        <taxon>Chelicerata</taxon>
        <taxon>Arachnida</taxon>
        <taxon>Acari</taxon>
        <taxon>Acariformes</taxon>
        <taxon>Sarcoptiformes</taxon>
        <taxon>Astigmata</taxon>
        <taxon>Psoroptidia</taxon>
        <taxon>Sarcoptoidea</taxon>
        <taxon>Sarcoptidae</taxon>
        <taxon>Sarcoptinae</taxon>
        <taxon>Sarcoptes</taxon>
    </lineage>
</organism>
<dbReference type="InterPro" id="IPR013083">
    <property type="entry name" value="Znf_RING/FYVE/PHD"/>
</dbReference>
<evidence type="ECO:0000256" key="1">
    <source>
        <dbReference type="ARBA" id="ARBA00004141"/>
    </source>
</evidence>
<evidence type="ECO:0000256" key="9">
    <source>
        <dbReference type="ARBA" id="ARBA00022989"/>
    </source>
</evidence>
<keyword evidence="19" id="KW-1185">Reference proteome</keyword>
<dbReference type="PROSITE" id="PS50089">
    <property type="entry name" value="ZF_RING_2"/>
    <property type="match status" value="1"/>
</dbReference>
<dbReference type="SUPFAM" id="SSF57850">
    <property type="entry name" value="RING/U-box"/>
    <property type="match status" value="1"/>
</dbReference>
<dbReference type="EC" id="2.3.1.199" evidence="14"/>
<evidence type="ECO:0000256" key="12">
    <source>
        <dbReference type="ARBA" id="ARBA00023160"/>
    </source>
</evidence>
<feature type="transmembrane region" description="Helical" evidence="14">
    <location>
        <begin position="558"/>
        <end position="576"/>
    </location>
</feature>
<accession>A0A834R9C5</accession>
<comment type="catalytic activity">
    <reaction evidence="14">
        <text>a very-long-chain acyl-CoA + malonyl-CoA + H(+) = a very-long-chain 3-oxoacyl-CoA + CO2 + CoA</text>
        <dbReference type="Rhea" id="RHEA:32727"/>
        <dbReference type="ChEBI" id="CHEBI:15378"/>
        <dbReference type="ChEBI" id="CHEBI:16526"/>
        <dbReference type="ChEBI" id="CHEBI:57287"/>
        <dbReference type="ChEBI" id="CHEBI:57384"/>
        <dbReference type="ChEBI" id="CHEBI:90725"/>
        <dbReference type="ChEBI" id="CHEBI:90736"/>
        <dbReference type="EC" id="2.3.1.199"/>
    </reaction>
</comment>
<evidence type="ECO:0000259" key="16">
    <source>
        <dbReference type="PROSITE" id="PS51292"/>
    </source>
</evidence>
<dbReference type="Gene3D" id="2.60.40.150">
    <property type="entry name" value="C2 domain"/>
    <property type="match status" value="1"/>
</dbReference>
<keyword evidence="8" id="KW-0862">Zinc</keyword>
<dbReference type="Gene3D" id="3.30.40.10">
    <property type="entry name" value="Zinc/RING finger domain, C3HC4 (zinc finger)"/>
    <property type="match status" value="1"/>
</dbReference>
<evidence type="ECO:0000256" key="11">
    <source>
        <dbReference type="ARBA" id="ARBA00023136"/>
    </source>
</evidence>
<evidence type="ECO:0000313" key="17">
    <source>
        <dbReference type="EMBL" id="KAF7492154.1"/>
    </source>
</evidence>
<keyword evidence="6 13" id="KW-0863">Zinc-finger</keyword>
<keyword evidence="12 14" id="KW-0275">Fatty acid biosynthesis</keyword>
<dbReference type="Proteomes" id="UP000070412">
    <property type="component" value="Unassembled WGS sequence"/>
</dbReference>
<keyword evidence="10 14" id="KW-0443">Lipid metabolism</keyword>
<reference evidence="17" key="2">
    <citation type="submission" date="2020-01" db="EMBL/GenBank/DDBJ databases">
        <authorList>
            <person name="Korhonen P.K.K."/>
            <person name="Guangxu M.G."/>
            <person name="Wang T.W."/>
            <person name="Stroehlein A.J.S."/>
            <person name="Young N.D."/>
            <person name="Ang C.-S.A."/>
            <person name="Fernando D.W.F."/>
            <person name="Lu H.L."/>
            <person name="Taylor S.T."/>
            <person name="Ehtesham M.E.M."/>
            <person name="Najaraj S.H.N."/>
            <person name="Harsha G.H.G."/>
            <person name="Madugundu A.M."/>
            <person name="Renuse S.R."/>
            <person name="Holt D.H."/>
            <person name="Pandey A.P."/>
            <person name="Papenfuss A.P."/>
            <person name="Gasser R.B.G."/>
            <person name="Fischer K.F."/>
        </authorList>
    </citation>
    <scope>NUCLEOTIDE SEQUENCE</scope>
    <source>
        <strain evidence="17">SSS_KF_BRIS2020</strain>
    </source>
</reference>
<sequence>MDSSIIQKSQCAICFENFINSTDRLAPCGCLGSTKYVHRQCLEVWLIELNRQKRPMICRICGQAYRLNRFNVLNQCLPNHYRQLNDFEENAYYGLLTELLAKLLFITLLFYLIFFLILSGPLTVIINNGRVPDMDFLWSKPDAYVMACLDRDCQCRTGTYSNSNYPIWRHRCHFWTDKSVFIFSKIKFDLYDADSIIDDLVGETRWNIFVLMIYELFTDQIMLYRPHQASISVSINWKPNLFHYALTLTELILKMETDLIIEILRPSLNVVKIFYSSPPQPIAAKALRLEYPLLLNYIRFSVGEKNMKEYLLIIWINLMLLKNDSELPFLETEWFQTYWIISFPIVSFYLGLILFWNKFIAKNYTKLQNEAMKILINDCLKLWNFSLFIFSLAGTFRVGKEFTTKLSIPNGFILSFCDADYFLDRKVYFWYFLFVISKLFEMGDTAFLLIRSKPIRFIHWFHHSITMIYSFYIAAFLPAIGRWMSSMNFFVHTLMYGYYFSHSIKLYPPKSVSIFITMLQTSQMFIGLLINLAAFYVSRIAQQSFADQQKSTKCQNDGWTVEFGVLMYLAYVWLFFNLSRDSFRKMKCKEIFDKRISEKKK</sequence>
<dbReference type="GO" id="GO:0008270">
    <property type="term" value="F:zinc ion binding"/>
    <property type="evidence" value="ECO:0007669"/>
    <property type="project" value="UniProtKB-KW"/>
</dbReference>
<dbReference type="GO" id="GO:0030148">
    <property type="term" value="P:sphingolipid biosynthetic process"/>
    <property type="evidence" value="ECO:0007669"/>
    <property type="project" value="TreeGrafter"/>
</dbReference>
<dbReference type="InterPro" id="IPR030457">
    <property type="entry name" value="ELO_CS"/>
</dbReference>
<dbReference type="Pfam" id="PF12906">
    <property type="entry name" value="RINGv"/>
    <property type="match status" value="1"/>
</dbReference>
<dbReference type="CDD" id="cd16495">
    <property type="entry name" value="RING_CH-C4HC3_MARCH"/>
    <property type="match status" value="1"/>
</dbReference>
<dbReference type="OrthoDB" id="434092at2759"/>
<evidence type="ECO:0000313" key="18">
    <source>
        <dbReference type="EnsemblMetazoa" id="KAF7492154.1"/>
    </source>
</evidence>
<dbReference type="AlphaFoldDB" id="A0A834R9C5"/>
<dbReference type="InterPro" id="IPR002076">
    <property type="entry name" value="ELO_fam"/>
</dbReference>
<dbReference type="GO" id="GO:0034626">
    <property type="term" value="P:fatty acid elongation, polyunsaturated fatty acid"/>
    <property type="evidence" value="ECO:0007669"/>
    <property type="project" value="TreeGrafter"/>
</dbReference>
<keyword evidence="4 14" id="KW-0812">Transmembrane</keyword>
<evidence type="ECO:0000256" key="2">
    <source>
        <dbReference type="ARBA" id="ARBA00022516"/>
    </source>
</evidence>
<gene>
    <name evidence="17" type="ORF">SSS_7109</name>
</gene>
<dbReference type="GO" id="GO:0034625">
    <property type="term" value="P:fatty acid elongation, monounsaturated fatty acid"/>
    <property type="evidence" value="ECO:0007669"/>
    <property type="project" value="TreeGrafter"/>
</dbReference>
<reference evidence="19" key="1">
    <citation type="journal article" date="2020" name="PLoS Negl. Trop. Dis.">
        <title>High-quality nuclear genome for Sarcoptes scabiei-A critical resource for a neglected parasite.</title>
        <authorList>
            <person name="Korhonen P.K."/>
            <person name="Gasser R.B."/>
            <person name="Ma G."/>
            <person name="Wang T."/>
            <person name="Stroehlein A.J."/>
            <person name="Young N.D."/>
            <person name="Ang C.S."/>
            <person name="Fernando D.D."/>
            <person name="Lu H.C."/>
            <person name="Taylor S."/>
            <person name="Reynolds S.L."/>
            <person name="Mofiz E."/>
            <person name="Najaraj S.H."/>
            <person name="Gowda H."/>
            <person name="Madugundu A."/>
            <person name="Renuse S."/>
            <person name="Holt D."/>
            <person name="Pandey A."/>
            <person name="Papenfuss A.T."/>
            <person name="Fischer K."/>
        </authorList>
    </citation>
    <scope>NUCLEOTIDE SEQUENCE [LARGE SCALE GENOMIC DNA]</scope>
</reference>
<feature type="transmembrane region" description="Helical" evidence="14">
    <location>
        <begin position="382"/>
        <end position="399"/>
    </location>
</feature>
<feature type="transmembrane region" description="Helical" evidence="14">
    <location>
        <begin position="103"/>
        <end position="126"/>
    </location>
</feature>
<keyword evidence="5" id="KW-0479">Metal-binding</keyword>
<evidence type="ECO:0000256" key="3">
    <source>
        <dbReference type="ARBA" id="ARBA00022679"/>
    </source>
</evidence>
<dbReference type="InterPro" id="IPR035892">
    <property type="entry name" value="C2_domain_sf"/>
</dbReference>
<proteinExistence type="inferred from homology"/>
<evidence type="ECO:0000256" key="6">
    <source>
        <dbReference type="ARBA" id="ARBA00022771"/>
    </source>
</evidence>
<evidence type="ECO:0000256" key="14">
    <source>
        <dbReference type="RuleBase" id="RU361115"/>
    </source>
</evidence>
<dbReference type="InterPro" id="IPR011016">
    <property type="entry name" value="Znf_RING-CH"/>
</dbReference>
<keyword evidence="11 14" id="KW-0472">Membrane</keyword>
<comment type="similarity">
    <text evidence="14">Belongs to the ELO family.</text>
</comment>
<dbReference type="InterPro" id="IPR001841">
    <property type="entry name" value="Znf_RING"/>
</dbReference>
<reference evidence="18" key="3">
    <citation type="submission" date="2022-06" db="UniProtKB">
        <authorList>
            <consortium name="EnsemblMetazoa"/>
        </authorList>
    </citation>
    <scope>IDENTIFICATION</scope>
</reference>
<comment type="subcellular location">
    <subcellularLocation>
        <location evidence="1">Membrane</location>
        <topology evidence="1">Multi-pass membrane protein</topology>
    </subcellularLocation>
</comment>
<evidence type="ECO:0000256" key="7">
    <source>
        <dbReference type="ARBA" id="ARBA00022832"/>
    </source>
</evidence>
<dbReference type="SMART" id="SM00744">
    <property type="entry name" value="RINGv"/>
    <property type="match status" value="1"/>
</dbReference>
<keyword evidence="3 14" id="KW-0808">Transferase</keyword>